<evidence type="ECO:0000256" key="1">
    <source>
        <dbReference type="SAM" id="Phobius"/>
    </source>
</evidence>
<dbReference type="Proteomes" id="UP000515135">
    <property type="component" value="Unplaced"/>
</dbReference>
<keyword evidence="2" id="KW-0732">Signal</keyword>
<proteinExistence type="predicted"/>
<feature type="transmembrane region" description="Helical" evidence="1">
    <location>
        <begin position="138"/>
        <end position="159"/>
    </location>
</feature>
<keyword evidence="3" id="KW-1185">Reference proteome</keyword>
<evidence type="ECO:0000313" key="4">
    <source>
        <dbReference type="RefSeq" id="XP_019618962.1"/>
    </source>
</evidence>
<feature type="signal peptide" evidence="2">
    <location>
        <begin position="1"/>
        <end position="22"/>
    </location>
</feature>
<organism evidence="3 4">
    <name type="scientific">Branchiostoma belcheri</name>
    <name type="common">Amphioxus</name>
    <dbReference type="NCBI Taxonomy" id="7741"/>
    <lineage>
        <taxon>Eukaryota</taxon>
        <taxon>Metazoa</taxon>
        <taxon>Chordata</taxon>
        <taxon>Cephalochordata</taxon>
        <taxon>Leptocardii</taxon>
        <taxon>Amphioxiformes</taxon>
        <taxon>Branchiostomatidae</taxon>
        <taxon>Branchiostoma</taxon>
    </lineage>
</organism>
<dbReference type="OrthoDB" id="10381827at2759"/>
<feature type="transmembrane region" description="Helical" evidence="1">
    <location>
        <begin position="330"/>
        <end position="356"/>
    </location>
</feature>
<dbReference type="RefSeq" id="XP_019618962.1">
    <property type="nucleotide sequence ID" value="XM_019763403.1"/>
</dbReference>
<dbReference type="Gene3D" id="4.10.400.20">
    <property type="match status" value="4"/>
</dbReference>
<keyword evidence="1" id="KW-0812">Transmembrane</keyword>
<evidence type="ECO:0000256" key="2">
    <source>
        <dbReference type="SAM" id="SignalP"/>
    </source>
</evidence>
<keyword evidence="1" id="KW-0472">Membrane</keyword>
<dbReference type="GO" id="GO:0005886">
    <property type="term" value="C:plasma membrane"/>
    <property type="evidence" value="ECO:0007669"/>
    <property type="project" value="InterPro"/>
</dbReference>
<gene>
    <name evidence="4" type="primary">LOC109465917</name>
</gene>
<name>A0A6P4YJU9_BRABE</name>
<dbReference type="PANTHER" id="PTHR32037:SF2">
    <property type="entry name" value="TUMOR NECROSIS FACTOR RECEPTOR SUPERFAMILY MEMBER 12A"/>
    <property type="match status" value="1"/>
</dbReference>
<protein>
    <submittedName>
        <fullName evidence="4">Uncharacterized protein LOC109465917</fullName>
    </submittedName>
</protein>
<reference evidence="4" key="1">
    <citation type="submission" date="2025-08" db="UniProtKB">
        <authorList>
            <consortium name="RefSeq"/>
        </authorList>
    </citation>
    <scope>IDENTIFICATION</scope>
    <source>
        <tissue evidence="4">Gonad</tissue>
    </source>
</reference>
<dbReference type="InterPro" id="IPR022316">
    <property type="entry name" value="TNFR_12"/>
</dbReference>
<feature type="chain" id="PRO_5028403213" evidence="2">
    <location>
        <begin position="23"/>
        <end position="384"/>
    </location>
</feature>
<dbReference type="KEGG" id="bbel:109465917"/>
<dbReference type="Pfam" id="PF12191">
    <property type="entry name" value="stn_TNFRSF12A"/>
    <property type="match status" value="2"/>
</dbReference>
<dbReference type="AlphaFoldDB" id="A0A6P4YJU9"/>
<dbReference type="GO" id="GO:0043065">
    <property type="term" value="P:positive regulation of apoptotic process"/>
    <property type="evidence" value="ECO:0007669"/>
    <property type="project" value="InterPro"/>
</dbReference>
<accession>A0A6P4YJU9</accession>
<evidence type="ECO:0000313" key="3">
    <source>
        <dbReference type="Proteomes" id="UP000515135"/>
    </source>
</evidence>
<keyword evidence="1" id="KW-1133">Transmembrane helix</keyword>
<dbReference type="GeneID" id="109465917"/>
<dbReference type="PANTHER" id="PTHR32037">
    <property type="entry name" value="TUMOR NECROSIS FACTOR RECEPTOR SUPERFAMILY MEMBER 12A"/>
    <property type="match status" value="1"/>
</dbReference>
<sequence>MRPAKPILVITMLAGRLSVTASTDTKASPVCPPGYGWAPELSDCMDCSVCDTMPKTSGCLDCKGEEEPVVVPTESGFRQVKAQSDDTANFYQCPNGYEWYPDIGDCMSCTVCDDMPDTYICDMCAKDSKSTRARFQPGVIAVIAILTMVTVCSISLAAWCTWKRLQVGRNNGDDTDSEARQPIQETADPDERISGIETVYTSAFETSVDLGAAEINMRGAVPSALCVCLATVAMATPAPFTCPRGHVWNSVVNDCMSCDVCEHSPATSICGSCPGAMTLEKSVDDRPANEPVCPPGFEWEPVLSDCLTCDVCASAPDTSICNKCSAKQGLSAGGIAGISVSSVALVLVLSAVLVYARKRYKERQLGYPIQTTDRDMEGQAIVTQ</sequence>